<evidence type="ECO:0000256" key="1">
    <source>
        <dbReference type="ARBA" id="ARBA00022553"/>
    </source>
</evidence>
<reference evidence="6" key="1">
    <citation type="submission" date="2020-07" db="EMBL/GenBank/DDBJ databases">
        <title>Huge and variable diversity of episymbiotic CPR bacteria and DPANN archaea in groundwater ecosystems.</title>
        <authorList>
            <person name="He C.Y."/>
            <person name="Keren R."/>
            <person name="Whittaker M."/>
            <person name="Farag I.F."/>
            <person name="Doudna J."/>
            <person name="Cate J.H.D."/>
            <person name="Banfield J.F."/>
        </authorList>
    </citation>
    <scope>NUCLEOTIDE SEQUENCE</scope>
    <source>
        <strain evidence="6">NC_groundwater_1860_Pr3_B-0.1um_51_7</strain>
    </source>
</reference>
<organism evidence="6 7">
    <name type="scientific">Candidatus Saganbacteria bacterium</name>
    <dbReference type="NCBI Taxonomy" id="2575572"/>
    <lineage>
        <taxon>Bacteria</taxon>
        <taxon>Bacillati</taxon>
        <taxon>Saganbacteria</taxon>
    </lineage>
</organism>
<evidence type="ECO:0000313" key="6">
    <source>
        <dbReference type="EMBL" id="MBI5078684.1"/>
    </source>
</evidence>
<keyword evidence="1" id="KW-0597">Phosphoprotein</keyword>
<evidence type="ECO:0000313" key="7">
    <source>
        <dbReference type="Proteomes" id="UP000808761"/>
    </source>
</evidence>
<keyword evidence="5" id="KW-0378">Hydrolase</keyword>
<keyword evidence="3" id="KW-0540">Nuclease</keyword>
<protein>
    <submittedName>
        <fullName evidence="6">DUF86 domain-containing protein</fullName>
    </submittedName>
</protein>
<evidence type="ECO:0000256" key="2">
    <source>
        <dbReference type="ARBA" id="ARBA00022649"/>
    </source>
</evidence>
<dbReference type="EMBL" id="JACRKR010000077">
    <property type="protein sequence ID" value="MBI5078684.1"/>
    <property type="molecule type" value="Genomic_DNA"/>
</dbReference>
<dbReference type="AlphaFoldDB" id="A0A9D6UJT7"/>
<dbReference type="Proteomes" id="UP000808761">
    <property type="component" value="Unassembled WGS sequence"/>
</dbReference>
<gene>
    <name evidence="6" type="ORF">HZB08_01500</name>
</gene>
<dbReference type="Pfam" id="PF01934">
    <property type="entry name" value="HepT-like"/>
    <property type="match status" value="1"/>
</dbReference>
<dbReference type="PANTHER" id="PTHR34139:SF1">
    <property type="entry name" value="RNASE MJ1380-RELATED"/>
    <property type="match status" value="1"/>
</dbReference>
<keyword evidence="4" id="KW-0547">Nucleotide-binding</keyword>
<dbReference type="InterPro" id="IPR008201">
    <property type="entry name" value="HepT-like"/>
</dbReference>
<dbReference type="PANTHER" id="PTHR34139">
    <property type="entry name" value="UPF0331 PROTEIN MJ0127"/>
    <property type="match status" value="1"/>
</dbReference>
<evidence type="ECO:0000256" key="5">
    <source>
        <dbReference type="ARBA" id="ARBA00022801"/>
    </source>
</evidence>
<keyword evidence="2" id="KW-1277">Toxin-antitoxin system</keyword>
<sequence>MKREYSDYIQDIIEAIGNVQDFTKDLTYESFREDQKANFAVVRALEVIGEAAKNIPASLREKYPDIPWKQMTGMRDKLIHEYFGVRYEVVWDTIKIEIPELKPKFEKMLKELCL</sequence>
<accession>A0A9D6UJT7</accession>
<dbReference type="InterPro" id="IPR051813">
    <property type="entry name" value="HepT_RNase_toxin"/>
</dbReference>
<dbReference type="GO" id="GO:0110001">
    <property type="term" value="C:toxin-antitoxin complex"/>
    <property type="evidence" value="ECO:0007669"/>
    <property type="project" value="InterPro"/>
</dbReference>
<evidence type="ECO:0000256" key="4">
    <source>
        <dbReference type="ARBA" id="ARBA00022741"/>
    </source>
</evidence>
<dbReference type="GO" id="GO:0004540">
    <property type="term" value="F:RNA nuclease activity"/>
    <property type="evidence" value="ECO:0007669"/>
    <property type="project" value="InterPro"/>
</dbReference>
<comment type="caution">
    <text evidence="6">The sequence shown here is derived from an EMBL/GenBank/DDBJ whole genome shotgun (WGS) entry which is preliminary data.</text>
</comment>
<proteinExistence type="predicted"/>
<evidence type="ECO:0000256" key="3">
    <source>
        <dbReference type="ARBA" id="ARBA00022722"/>
    </source>
</evidence>
<name>A0A9D6UJT7_UNCSA</name>
<dbReference type="GO" id="GO:0000166">
    <property type="term" value="F:nucleotide binding"/>
    <property type="evidence" value="ECO:0007669"/>
    <property type="project" value="UniProtKB-KW"/>
</dbReference>
<dbReference type="GO" id="GO:0016787">
    <property type="term" value="F:hydrolase activity"/>
    <property type="evidence" value="ECO:0007669"/>
    <property type="project" value="UniProtKB-KW"/>
</dbReference>